<dbReference type="FunFam" id="3.40.309.10:FF:000003">
    <property type="entry name" value="Aldehyde dehydrogenase"/>
    <property type="match status" value="1"/>
</dbReference>
<evidence type="ECO:0000313" key="7">
    <source>
        <dbReference type="EnsemblMetazoa" id="CJA18023.1"/>
    </source>
</evidence>
<reference evidence="8" key="1">
    <citation type="submission" date="2010-08" db="EMBL/GenBank/DDBJ databases">
        <authorList>
            <consortium name="Caenorhabditis japonica Sequencing Consortium"/>
            <person name="Wilson R.K."/>
        </authorList>
    </citation>
    <scope>NUCLEOTIDE SEQUENCE [LARGE SCALE GENOMIC DNA]</scope>
    <source>
        <strain evidence="8">DF5081</strain>
    </source>
</reference>
<evidence type="ECO:0000256" key="2">
    <source>
        <dbReference type="ARBA" id="ARBA00023002"/>
    </source>
</evidence>
<dbReference type="EnsemblMetazoa" id="CJA18023.1">
    <property type="protein sequence ID" value="CJA18023.1"/>
    <property type="gene ID" value="WBGene00137228"/>
</dbReference>
<feature type="domain" description="Aldehyde dehydrogenase" evidence="6">
    <location>
        <begin position="15"/>
        <end position="427"/>
    </location>
</feature>
<dbReference type="InterPro" id="IPR016162">
    <property type="entry name" value="Ald_DH_N"/>
</dbReference>
<dbReference type="GO" id="GO:0006081">
    <property type="term" value="P:aldehyde metabolic process"/>
    <property type="evidence" value="ECO:0007669"/>
    <property type="project" value="InterPro"/>
</dbReference>
<dbReference type="Gene3D" id="3.40.605.10">
    <property type="entry name" value="Aldehyde Dehydrogenase, Chain A, domain 1"/>
    <property type="match status" value="1"/>
</dbReference>
<evidence type="ECO:0000259" key="6">
    <source>
        <dbReference type="Pfam" id="PF00171"/>
    </source>
</evidence>
<dbReference type="CDD" id="cd07087">
    <property type="entry name" value="ALDH_F3-13-14_CALDH-like"/>
    <property type="match status" value="1"/>
</dbReference>
<dbReference type="PANTHER" id="PTHR43570">
    <property type="entry name" value="ALDEHYDE DEHYDROGENASE"/>
    <property type="match status" value="1"/>
</dbReference>
<accession>A0A8R1E203</accession>
<reference evidence="7" key="2">
    <citation type="submission" date="2022-06" db="UniProtKB">
        <authorList>
            <consortium name="EnsemblMetazoa"/>
        </authorList>
    </citation>
    <scope>IDENTIFICATION</scope>
    <source>
        <strain evidence="7">DF5081</strain>
    </source>
</reference>
<dbReference type="FunFam" id="3.40.605.10:FF:000004">
    <property type="entry name" value="Aldehyde dehydrogenase"/>
    <property type="match status" value="1"/>
</dbReference>
<keyword evidence="3" id="KW-0520">NAD</keyword>
<evidence type="ECO:0000313" key="8">
    <source>
        <dbReference type="Proteomes" id="UP000005237"/>
    </source>
</evidence>
<dbReference type="Gene3D" id="3.40.309.10">
    <property type="entry name" value="Aldehyde Dehydrogenase, Chain A, domain 2"/>
    <property type="match status" value="1"/>
</dbReference>
<comment type="similarity">
    <text evidence="1 4">Belongs to the aldehyde dehydrogenase family.</text>
</comment>
<proteinExistence type="inferred from homology"/>
<dbReference type="Pfam" id="PF00171">
    <property type="entry name" value="Aldedh"/>
    <property type="match status" value="1"/>
</dbReference>
<dbReference type="PIRSF" id="PIRSF036492">
    <property type="entry name" value="ALDH"/>
    <property type="match status" value="1"/>
</dbReference>
<dbReference type="Proteomes" id="UP000005237">
    <property type="component" value="Unassembled WGS sequence"/>
</dbReference>
<evidence type="ECO:0000256" key="3">
    <source>
        <dbReference type="ARBA" id="ARBA00023027"/>
    </source>
</evidence>
<dbReference type="InterPro" id="IPR016161">
    <property type="entry name" value="Ald_DH/histidinol_DH"/>
</dbReference>
<sequence>MSFTSLVANQRKFFRTGDTKCLEFRKKQLVALKQMLVENREDLTNAVWKDLRRRPEVTDALEIGASTREIDLFLKMLDQWSQSTPVSKPNEYDTPSIEKDPLGVVLVIATWNYPINMVFLPLVAALAAGNTVVLKTADMSANCAQLFEKLIEKYFDPKVVTAVGGGRNETTEVLKERFDHIMYTGSPPVAKIVMTAAAQHLTPVTLELGGKCPVVVESDANIDLAAKRIAWGKWLNCGQTCLAPDYIMTTSEVKPKLIEAFRKHVLNFYGENPQSSKDYSRVINARHYDRLTKLLSTTKGKTLIGGGKPDRDDLYIPPTILDVEKSDVFLEEEIFGPVLPVITVSSFSEALDYIQDNEKPLAAYLFTEDKDKVKRFLKETSSGGVSINDIMAHVGVPFLPFGGVGYSGMGRYSGKFGFDTFTHEKSVMMRDMAGEHVQEPRYPPHDH</sequence>
<dbReference type="AlphaFoldDB" id="A0A8R1E203"/>
<dbReference type="OMA" id="EIDWCKQ"/>
<evidence type="ECO:0000256" key="1">
    <source>
        <dbReference type="ARBA" id="ARBA00009986"/>
    </source>
</evidence>
<dbReference type="PANTHER" id="PTHR43570:SF16">
    <property type="entry name" value="ALDEHYDE DEHYDROGENASE TYPE III, ISOFORM Q"/>
    <property type="match status" value="1"/>
</dbReference>
<keyword evidence="8" id="KW-1185">Reference proteome</keyword>
<evidence type="ECO:0000256" key="5">
    <source>
        <dbReference type="PIRSR" id="PIRSR036492-1"/>
    </source>
</evidence>
<feature type="active site" evidence="5">
    <location>
        <position position="207"/>
    </location>
</feature>
<feature type="active site" evidence="5">
    <location>
        <position position="241"/>
    </location>
</feature>
<dbReference type="GO" id="GO:0005737">
    <property type="term" value="C:cytoplasm"/>
    <property type="evidence" value="ECO:0007669"/>
    <property type="project" value="TreeGrafter"/>
</dbReference>
<keyword evidence="2 4" id="KW-0560">Oxidoreductase</keyword>
<protein>
    <recommendedName>
        <fullName evidence="4">Aldehyde dehydrogenase</fullName>
    </recommendedName>
</protein>
<dbReference type="InterPro" id="IPR016163">
    <property type="entry name" value="Ald_DH_C"/>
</dbReference>
<dbReference type="GO" id="GO:0004029">
    <property type="term" value="F:aldehyde dehydrogenase (NAD+) activity"/>
    <property type="evidence" value="ECO:0007669"/>
    <property type="project" value="TreeGrafter"/>
</dbReference>
<name>A0A8R1E203_CAEJA</name>
<dbReference type="InterPro" id="IPR015590">
    <property type="entry name" value="Aldehyde_DH_dom"/>
</dbReference>
<dbReference type="InterPro" id="IPR012394">
    <property type="entry name" value="Aldehyde_DH_NAD(P)"/>
</dbReference>
<evidence type="ECO:0000256" key="4">
    <source>
        <dbReference type="PIRNR" id="PIRNR036492"/>
    </source>
</evidence>
<organism evidence="7 8">
    <name type="scientific">Caenorhabditis japonica</name>
    <dbReference type="NCBI Taxonomy" id="281687"/>
    <lineage>
        <taxon>Eukaryota</taxon>
        <taxon>Metazoa</taxon>
        <taxon>Ecdysozoa</taxon>
        <taxon>Nematoda</taxon>
        <taxon>Chromadorea</taxon>
        <taxon>Rhabditida</taxon>
        <taxon>Rhabditina</taxon>
        <taxon>Rhabditomorpha</taxon>
        <taxon>Rhabditoidea</taxon>
        <taxon>Rhabditidae</taxon>
        <taxon>Peloderinae</taxon>
        <taxon>Caenorhabditis</taxon>
    </lineage>
</organism>
<dbReference type="SUPFAM" id="SSF53720">
    <property type="entry name" value="ALDH-like"/>
    <property type="match status" value="1"/>
</dbReference>